<comment type="subcellular location">
    <subcellularLocation>
        <location evidence="4 17">Nucleus</location>
    </subcellularLocation>
</comment>
<keyword evidence="8 17" id="KW-0378">Hydrolase</keyword>
<evidence type="ECO:0000256" key="6">
    <source>
        <dbReference type="ARBA" id="ARBA00022723"/>
    </source>
</evidence>
<keyword evidence="18" id="KW-0175">Coiled coil</keyword>
<dbReference type="GO" id="GO:0016787">
    <property type="term" value="F:hydrolase activity"/>
    <property type="evidence" value="ECO:0007669"/>
    <property type="project" value="UniProtKB-KW"/>
</dbReference>
<feature type="coiled-coil region" evidence="18">
    <location>
        <begin position="7"/>
        <end position="55"/>
    </location>
</feature>
<dbReference type="GO" id="GO:0000724">
    <property type="term" value="P:double-strand break repair via homologous recombination"/>
    <property type="evidence" value="ECO:0007669"/>
    <property type="project" value="TreeGrafter"/>
</dbReference>
<keyword evidence="12" id="KW-0238">DNA-binding</keyword>
<comment type="cofactor">
    <cofactor evidence="2">
        <name>Mg(2+)</name>
        <dbReference type="ChEBI" id="CHEBI:18420"/>
    </cofactor>
</comment>
<evidence type="ECO:0000313" key="23">
    <source>
        <dbReference type="Proteomes" id="UP000594262"/>
    </source>
</evidence>
<dbReference type="NCBIfam" id="TIGR00614">
    <property type="entry name" value="recQ_fam"/>
    <property type="match status" value="1"/>
</dbReference>
<dbReference type="SMART" id="SM00490">
    <property type="entry name" value="HELICc"/>
    <property type="match status" value="1"/>
</dbReference>
<dbReference type="GeneID" id="136800462"/>
<evidence type="ECO:0000256" key="15">
    <source>
        <dbReference type="ARBA" id="ARBA00034617"/>
    </source>
</evidence>
<evidence type="ECO:0000256" key="1">
    <source>
        <dbReference type="ARBA" id="ARBA00001936"/>
    </source>
</evidence>
<comment type="catalytic activity">
    <reaction evidence="16">
        <text>ATP + H2O = ADP + phosphate + H(+)</text>
        <dbReference type="Rhea" id="RHEA:13065"/>
        <dbReference type="ChEBI" id="CHEBI:15377"/>
        <dbReference type="ChEBI" id="CHEBI:15378"/>
        <dbReference type="ChEBI" id="CHEBI:30616"/>
        <dbReference type="ChEBI" id="CHEBI:43474"/>
        <dbReference type="ChEBI" id="CHEBI:456216"/>
    </reaction>
    <physiologicalReaction direction="left-to-right" evidence="16">
        <dbReference type="Rhea" id="RHEA:13066"/>
    </physiologicalReaction>
</comment>
<dbReference type="GO" id="GO:0005634">
    <property type="term" value="C:nucleus"/>
    <property type="evidence" value="ECO:0007669"/>
    <property type="project" value="UniProtKB-SubCell"/>
</dbReference>
<dbReference type="InterPro" id="IPR001650">
    <property type="entry name" value="Helicase_C-like"/>
</dbReference>
<keyword evidence="6" id="KW-0479">Metal-binding</keyword>
<feature type="domain" description="Helicase ATP-binding" evidence="20">
    <location>
        <begin position="97"/>
        <end position="272"/>
    </location>
</feature>
<evidence type="ECO:0000256" key="11">
    <source>
        <dbReference type="ARBA" id="ARBA00022840"/>
    </source>
</evidence>
<dbReference type="GO" id="GO:0046872">
    <property type="term" value="F:metal ion binding"/>
    <property type="evidence" value="ECO:0007669"/>
    <property type="project" value="UniProtKB-KW"/>
</dbReference>
<dbReference type="InterPro" id="IPR014001">
    <property type="entry name" value="Helicase_ATP-bd"/>
</dbReference>
<dbReference type="GO" id="GO:0009378">
    <property type="term" value="F:four-way junction helicase activity"/>
    <property type="evidence" value="ECO:0007669"/>
    <property type="project" value="TreeGrafter"/>
</dbReference>
<dbReference type="SMART" id="SM00487">
    <property type="entry name" value="DEXDc"/>
    <property type="match status" value="1"/>
</dbReference>
<evidence type="ECO:0000256" key="18">
    <source>
        <dbReference type="SAM" id="Coils"/>
    </source>
</evidence>
<protein>
    <recommendedName>
        <fullName evidence="17">ATP-dependent DNA helicase</fullName>
        <ecNumber evidence="17">5.6.2.4</ecNumber>
    </recommendedName>
</protein>
<keyword evidence="23" id="KW-1185">Reference proteome</keyword>
<dbReference type="GO" id="GO:0003677">
    <property type="term" value="F:DNA binding"/>
    <property type="evidence" value="ECO:0007669"/>
    <property type="project" value="UniProtKB-KW"/>
</dbReference>
<dbReference type="Pfam" id="PF00271">
    <property type="entry name" value="Helicase_C"/>
    <property type="match status" value="1"/>
</dbReference>
<dbReference type="InterPro" id="IPR032284">
    <property type="entry name" value="RecQ_Zn-bd"/>
</dbReference>
<dbReference type="Pfam" id="PF00270">
    <property type="entry name" value="DEAD"/>
    <property type="match status" value="1"/>
</dbReference>
<evidence type="ECO:0000256" key="4">
    <source>
        <dbReference type="ARBA" id="ARBA00004123"/>
    </source>
</evidence>
<dbReference type="GO" id="GO:0005524">
    <property type="term" value="F:ATP binding"/>
    <property type="evidence" value="ECO:0007669"/>
    <property type="project" value="UniProtKB-KW"/>
</dbReference>
<dbReference type="Pfam" id="PF16124">
    <property type="entry name" value="RecQ_Zn_bind"/>
    <property type="match status" value="1"/>
</dbReference>
<organism evidence="22 23">
    <name type="scientific">Clytia hemisphaerica</name>
    <dbReference type="NCBI Taxonomy" id="252671"/>
    <lineage>
        <taxon>Eukaryota</taxon>
        <taxon>Metazoa</taxon>
        <taxon>Cnidaria</taxon>
        <taxon>Hydrozoa</taxon>
        <taxon>Hydroidolina</taxon>
        <taxon>Leptothecata</taxon>
        <taxon>Obeliida</taxon>
        <taxon>Clytiidae</taxon>
        <taxon>Clytia</taxon>
    </lineage>
</organism>
<comment type="catalytic activity">
    <reaction evidence="15 17">
        <text>Couples ATP hydrolysis with the unwinding of duplex DNA by translocating in the 3'-5' direction.</text>
        <dbReference type="EC" id="5.6.2.4"/>
    </reaction>
</comment>
<evidence type="ECO:0000256" key="16">
    <source>
        <dbReference type="ARBA" id="ARBA00048778"/>
    </source>
</evidence>
<comment type="similarity">
    <text evidence="5 17">Belongs to the helicase family. RecQ subfamily.</text>
</comment>
<accession>A0A7M5X026</accession>
<dbReference type="GO" id="GO:0005737">
    <property type="term" value="C:cytoplasm"/>
    <property type="evidence" value="ECO:0007669"/>
    <property type="project" value="TreeGrafter"/>
</dbReference>
<dbReference type="CDD" id="cd18015">
    <property type="entry name" value="DEXHc_RecQ1"/>
    <property type="match status" value="1"/>
</dbReference>
<comment type="cofactor">
    <cofactor evidence="1">
        <name>Mn(2+)</name>
        <dbReference type="ChEBI" id="CHEBI:29035"/>
    </cofactor>
</comment>
<dbReference type="InterPro" id="IPR004589">
    <property type="entry name" value="DNA_helicase_ATP-dep_RecQ"/>
</dbReference>
<dbReference type="Gene3D" id="1.10.10.10">
    <property type="entry name" value="Winged helix-like DNA-binding domain superfamily/Winged helix DNA-binding domain"/>
    <property type="match status" value="1"/>
</dbReference>
<evidence type="ECO:0000256" key="17">
    <source>
        <dbReference type="RuleBase" id="RU364117"/>
    </source>
</evidence>
<dbReference type="RefSeq" id="XP_066913219.1">
    <property type="nucleotide sequence ID" value="XM_067057118.1"/>
</dbReference>
<dbReference type="PROSITE" id="PS51192">
    <property type="entry name" value="HELICASE_ATP_BIND_1"/>
    <property type="match status" value="1"/>
</dbReference>
<dbReference type="SUPFAM" id="SSF52540">
    <property type="entry name" value="P-loop containing nucleoside triphosphate hydrolases"/>
    <property type="match status" value="1"/>
</dbReference>
<dbReference type="FunFam" id="3.40.50.300:FF:000596">
    <property type="entry name" value="ATP-dependent DNA helicase"/>
    <property type="match status" value="1"/>
</dbReference>
<dbReference type="Proteomes" id="UP000594262">
    <property type="component" value="Unplaced"/>
</dbReference>
<keyword evidence="7 17" id="KW-0547">Nucleotide-binding</keyword>
<dbReference type="PROSITE" id="PS51194">
    <property type="entry name" value="HELICASE_CTER"/>
    <property type="match status" value="1"/>
</dbReference>
<evidence type="ECO:0000256" key="13">
    <source>
        <dbReference type="ARBA" id="ARBA00023235"/>
    </source>
</evidence>
<keyword evidence="14 17" id="KW-0539">Nucleus</keyword>
<evidence type="ECO:0000256" key="14">
    <source>
        <dbReference type="ARBA" id="ARBA00023242"/>
    </source>
</evidence>
<dbReference type="InterPro" id="IPR002464">
    <property type="entry name" value="DNA/RNA_helicase_DEAH_CS"/>
</dbReference>
<evidence type="ECO:0000256" key="12">
    <source>
        <dbReference type="ARBA" id="ARBA00023125"/>
    </source>
</evidence>
<dbReference type="OrthoDB" id="10261556at2759"/>
<dbReference type="FunFam" id="3.40.50.300:FF:000752">
    <property type="entry name" value="ATP-dependent DNA helicase"/>
    <property type="match status" value="1"/>
</dbReference>
<dbReference type="InterPro" id="IPR027417">
    <property type="entry name" value="P-loop_NTPase"/>
</dbReference>
<keyword evidence="10" id="KW-0862">Zinc</keyword>
<evidence type="ECO:0000256" key="5">
    <source>
        <dbReference type="ARBA" id="ARBA00005446"/>
    </source>
</evidence>
<sequence>MSKREDIAALQFELTKINDELNSINDQMKNLLVRQEELRHRKKKLSKELLDSEKTQQNDILKFQWDSDNFEWSESMKTTMKEKFKIENFRPLQKQTMNVTMSNYDCMLIMPTGGGKSLCFQLPAVVSNGFTLVISPLISLMEDQLMALDRLGINAALLSSSIPTKDVTIIQNLLVDKECPYKLVYVTPERIAKSKRFMAKLEKAYAVGNVSRIVIDEVHCASHWGHDFRPDYKVLGILKRQFPKLPILGLTATATKKVLDDVKEMLNLDRTCMVFRASFNRPNLFYEVHQTCLDSKDLIKEVSNVIKRRFKAMSGIIYCFSRKDSEEVAHGLKERGITAHCYHADLDPKLKSYIHQQWTNGEIQVVVATIAFGMGIDKPNVRFVIHFSISKSIENYYQESGRAGRDDQKAWCILYFRFQDIFRQSSMVFTEKMGLHNLYLMINYCLNKTTCRRKQIGLFFSENWEANQCKETCDVCFEKAETKDLILNKDALNLLDILENAKYKQERLTPLKLVELWLGKGKVSLRKKQASYPKEICELIVAKLIAEQILTEDFHFTPYNTITYILPGPRKHLVTTLKKRGGDIIFPIPCNSQMGKDGCKKEDDESTNQSTRKRVLSESDDENVKVKMEEEFKDLTSPVTSSLKKQKTNAIIIDSDDNDEDDFVL</sequence>
<proteinExistence type="inferred from homology"/>
<evidence type="ECO:0000256" key="9">
    <source>
        <dbReference type="ARBA" id="ARBA00022806"/>
    </source>
</evidence>
<dbReference type="PANTHER" id="PTHR13710">
    <property type="entry name" value="DNA HELICASE RECQ FAMILY MEMBER"/>
    <property type="match status" value="1"/>
</dbReference>
<evidence type="ECO:0000313" key="22">
    <source>
        <dbReference type="EnsemblMetazoa" id="CLYHEMP015089.1"/>
    </source>
</evidence>
<keyword evidence="13" id="KW-0413">Isomerase</keyword>
<evidence type="ECO:0000256" key="3">
    <source>
        <dbReference type="ARBA" id="ARBA00001947"/>
    </source>
</evidence>
<evidence type="ECO:0000259" key="20">
    <source>
        <dbReference type="PROSITE" id="PS51192"/>
    </source>
</evidence>
<keyword evidence="9 17" id="KW-0347">Helicase</keyword>
<evidence type="ECO:0000259" key="21">
    <source>
        <dbReference type="PROSITE" id="PS51194"/>
    </source>
</evidence>
<dbReference type="Gene3D" id="3.40.50.300">
    <property type="entry name" value="P-loop containing nucleotide triphosphate hydrolases"/>
    <property type="match status" value="2"/>
</dbReference>
<feature type="region of interest" description="Disordered" evidence="19">
    <location>
        <begin position="594"/>
        <end position="621"/>
    </location>
</feature>
<dbReference type="GO" id="GO:0043138">
    <property type="term" value="F:3'-5' DNA helicase activity"/>
    <property type="evidence" value="ECO:0007669"/>
    <property type="project" value="UniProtKB-EC"/>
</dbReference>
<name>A0A7M5X026_9CNID</name>
<comment type="cofactor">
    <cofactor evidence="3">
        <name>Zn(2+)</name>
        <dbReference type="ChEBI" id="CHEBI:29105"/>
    </cofactor>
</comment>
<dbReference type="AlphaFoldDB" id="A0A7M5X026"/>
<dbReference type="InterPro" id="IPR011545">
    <property type="entry name" value="DEAD/DEAH_box_helicase_dom"/>
</dbReference>
<dbReference type="EnsemblMetazoa" id="CLYHEMT015089.1">
    <property type="protein sequence ID" value="CLYHEMP015089.1"/>
    <property type="gene ID" value="CLYHEMG015089"/>
</dbReference>
<keyword evidence="11 17" id="KW-0067">ATP-binding</keyword>
<dbReference type="PROSITE" id="PS00690">
    <property type="entry name" value="DEAH_ATP_HELICASE"/>
    <property type="match status" value="1"/>
</dbReference>
<evidence type="ECO:0000256" key="8">
    <source>
        <dbReference type="ARBA" id="ARBA00022801"/>
    </source>
</evidence>
<evidence type="ECO:0000256" key="2">
    <source>
        <dbReference type="ARBA" id="ARBA00001946"/>
    </source>
</evidence>
<dbReference type="PANTHER" id="PTHR13710:SF105">
    <property type="entry name" value="ATP-DEPENDENT DNA HELICASE Q1"/>
    <property type="match status" value="1"/>
</dbReference>
<dbReference type="EC" id="5.6.2.4" evidence="17"/>
<dbReference type="CDD" id="cd18794">
    <property type="entry name" value="SF2_C_RecQ"/>
    <property type="match status" value="1"/>
</dbReference>
<dbReference type="GO" id="GO:0005694">
    <property type="term" value="C:chromosome"/>
    <property type="evidence" value="ECO:0007669"/>
    <property type="project" value="TreeGrafter"/>
</dbReference>
<evidence type="ECO:0000256" key="19">
    <source>
        <dbReference type="SAM" id="MobiDB-lite"/>
    </source>
</evidence>
<evidence type="ECO:0000256" key="7">
    <source>
        <dbReference type="ARBA" id="ARBA00022741"/>
    </source>
</evidence>
<evidence type="ECO:0000256" key="10">
    <source>
        <dbReference type="ARBA" id="ARBA00022833"/>
    </source>
</evidence>
<reference evidence="22" key="1">
    <citation type="submission" date="2021-01" db="UniProtKB">
        <authorList>
            <consortium name="EnsemblMetazoa"/>
        </authorList>
    </citation>
    <scope>IDENTIFICATION</scope>
</reference>
<feature type="domain" description="Helicase C-terminal" evidence="21">
    <location>
        <begin position="297"/>
        <end position="446"/>
    </location>
</feature>
<dbReference type="InterPro" id="IPR036388">
    <property type="entry name" value="WH-like_DNA-bd_sf"/>
</dbReference>